<dbReference type="Proteomes" id="UP001428817">
    <property type="component" value="Unassembled WGS sequence"/>
</dbReference>
<evidence type="ECO:0000256" key="1">
    <source>
        <dbReference type="SAM" id="MobiDB-lite"/>
    </source>
</evidence>
<evidence type="ECO:0000313" key="3">
    <source>
        <dbReference type="Proteomes" id="UP001428817"/>
    </source>
</evidence>
<dbReference type="EMBL" id="BAABJP010000051">
    <property type="protein sequence ID" value="GAA5172550.1"/>
    <property type="molecule type" value="Genomic_DNA"/>
</dbReference>
<accession>A0ABP9R897</accession>
<gene>
    <name evidence="2" type="ORF">GCM10023321_72550</name>
</gene>
<comment type="caution">
    <text evidence="2">The sequence shown here is derived from an EMBL/GenBank/DDBJ whole genome shotgun (WGS) entry which is preliminary data.</text>
</comment>
<evidence type="ECO:0008006" key="4">
    <source>
        <dbReference type="Google" id="ProtNLM"/>
    </source>
</evidence>
<dbReference type="RefSeq" id="WP_345703427.1">
    <property type="nucleotide sequence ID" value="NZ_BAABJP010000051.1"/>
</dbReference>
<organism evidence="2 3">
    <name type="scientific">Pseudonocardia eucalypti</name>
    <dbReference type="NCBI Taxonomy" id="648755"/>
    <lineage>
        <taxon>Bacteria</taxon>
        <taxon>Bacillati</taxon>
        <taxon>Actinomycetota</taxon>
        <taxon>Actinomycetes</taxon>
        <taxon>Pseudonocardiales</taxon>
        <taxon>Pseudonocardiaceae</taxon>
        <taxon>Pseudonocardia</taxon>
    </lineage>
</organism>
<keyword evidence="3" id="KW-1185">Reference proteome</keyword>
<dbReference type="InterPro" id="IPR025855">
    <property type="entry name" value="Replic_Relax"/>
</dbReference>
<dbReference type="Pfam" id="PF13814">
    <property type="entry name" value="Replic_Relax"/>
    <property type="match status" value="1"/>
</dbReference>
<sequence length="356" mass="38773">MSSTRLTRVTPDHNNTAAASALAPADPSTAPAPGSPASLAVRPARSVVSRASRRAGDPLAKIGKAGGWVTDRDRRVLALLIEHRVATADQIARVEFPCPNRARVRLEQLATRHFLARWRPYVRPGSAPYHYTVGPVGAALDAAANERPAPKPSEVARDAWRLEHSPNLAHRLGVVEFFTRLHGHARTFPGAALVEWWSEETTAPECMGVLRPDGYGRWTEPTRDGQCEVQFLYEHDRGTEPLDTLLAKLDKYRILAERHQVNLPVLIELPTHVREANLHRAIARRRPADGPFVFVATTSTEYLAAAGHNPAGPIWRPAGASAATGSTRYRLATLPTRGDLVTALPGNHGADLVGRA</sequence>
<reference evidence="3" key="1">
    <citation type="journal article" date="2019" name="Int. J. Syst. Evol. Microbiol.">
        <title>The Global Catalogue of Microorganisms (GCM) 10K type strain sequencing project: providing services to taxonomists for standard genome sequencing and annotation.</title>
        <authorList>
            <consortium name="The Broad Institute Genomics Platform"/>
            <consortium name="The Broad Institute Genome Sequencing Center for Infectious Disease"/>
            <person name="Wu L."/>
            <person name="Ma J."/>
        </authorList>
    </citation>
    <scope>NUCLEOTIDE SEQUENCE [LARGE SCALE GENOMIC DNA]</scope>
    <source>
        <strain evidence="3">JCM 18303</strain>
    </source>
</reference>
<protein>
    <recommendedName>
        <fullName evidence="4">Protein involved in plasmid replication-relaxation</fullName>
    </recommendedName>
</protein>
<feature type="region of interest" description="Disordered" evidence="1">
    <location>
        <begin position="20"/>
        <end position="43"/>
    </location>
</feature>
<proteinExistence type="predicted"/>
<name>A0ABP9R897_9PSEU</name>
<evidence type="ECO:0000313" key="2">
    <source>
        <dbReference type="EMBL" id="GAA5172550.1"/>
    </source>
</evidence>